<gene>
    <name evidence="2" type="ORF">CERZMDRAFT_83319</name>
</gene>
<feature type="region of interest" description="Disordered" evidence="1">
    <location>
        <begin position="1"/>
        <end position="34"/>
    </location>
</feature>
<protein>
    <submittedName>
        <fullName evidence="2">Uncharacterized protein</fullName>
    </submittedName>
</protein>
<dbReference type="EMBL" id="ML992669">
    <property type="protein sequence ID" value="KAF2213883.1"/>
    <property type="molecule type" value="Genomic_DNA"/>
</dbReference>
<name>A0A6A6FKI4_9PEZI</name>
<sequence>MPSNINRRIKSKGAGLRRGPFSHPGGGKRQKFNGKRDLPRAMRRIEEAEYTVSNRREFFTKVPLVFAAILTKPLFLGAARITQQNQDLYHNKYYRGRFTSGTIIGWYTHPSLESEWSERGNKTRLQCQLARKTKHFSKETKARYMKIKQGYISTDWILTEIEQRQVRTMYANALTAAEYSHEDEEKESRALWRQQKLEEAEKARLQAILKALGNGRVAPPCAGSCSCSCSSRAEGSRRCA</sequence>
<proteinExistence type="predicted"/>
<keyword evidence="3" id="KW-1185">Reference proteome</keyword>
<evidence type="ECO:0000313" key="3">
    <source>
        <dbReference type="Proteomes" id="UP000799539"/>
    </source>
</evidence>
<dbReference type="OrthoDB" id="3643229at2759"/>
<dbReference type="Proteomes" id="UP000799539">
    <property type="component" value="Unassembled WGS sequence"/>
</dbReference>
<reference evidence="2" key="1">
    <citation type="journal article" date="2020" name="Stud. Mycol.">
        <title>101 Dothideomycetes genomes: a test case for predicting lifestyles and emergence of pathogens.</title>
        <authorList>
            <person name="Haridas S."/>
            <person name="Albert R."/>
            <person name="Binder M."/>
            <person name="Bloem J."/>
            <person name="Labutti K."/>
            <person name="Salamov A."/>
            <person name="Andreopoulos B."/>
            <person name="Baker S."/>
            <person name="Barry K."/>
            <person name="Bills G."/>
            <person name="Bluhm B."/>
            <person name="Cannon C."/>
            <person name="Castanera R."/>
            <person name="Culley D."/>
            <person name="Daum C."/>
            <person name="Ezra D."/>
            <person name="Gonzalez J."/>
            <person name="Henrissat B."/>
            <person name="Kuo A."/>
            <person name="Liang C."/>
            <person name="Lipzen A."/>
            <person name="Lutzoni F."/>
            <person name="Magnuson J."/>
            <person name="Mondo S."/>
            <person name="Nolan M."/>
            <person name="Ohm R."/>
            <person name="Pangilinan J."/>
            <person name="Park H.-J."/>
            <person name="Ramirez L."/>
            <person name="Alfaro M."/>
            <person name="Sun H."/>
            <person name="Tritt A."/>
            <person name="Yoshinaga Y."/>
            <person name="Zwiers L.-H."/>
            <person name="Turgeon B."/>
            <person name="Goodwin S."/>
            <person name="Spatafora J."/>
            <person name="Crous P."/>
            <person name="Grigoriev I."/>
        </authorList>
    </citation>
    <scope>NUCLEOTIDE SEQUENCE</scope>
    <source>
        <strain evidence="2">SCOH1-5</strain>
    </source>
</reference>
<evidence type="ECO:0000313" key="2">
    <source>
        <dbReference type="EMBL" id="KAF2213883.1"/>
    </source>
</evidence>
<dbReference type="AlphaFoldDB" id="A0A6A6FKI4"/>
<evidence type="ECO:0000256" key="1">
    <source>
        <dbReference type="SAM" id="MobiDB-lite"/>
    </source>
</evidence>
<organism evidence="2 3">
    <name type="scientific">Cercospora zeae-maydis SCOH1-5</name>
    <dbReference type="NCBI Taxonomy" id="717836"/>
    <lineage>
        <taxon>Eukaryota</taxon>
        <taxon>Fungi</taxon>
        <taxon>Dikarya</taxon>
        <taxon>Ascomycota</taxon>
        <taxon>Pezizomycotina</taxon>
        <taxon>Dothideomycetes</taxon>
        <taxon>Dothideomycetidae</taxon>
        <taxon>Mycosphaerellales</taxon>
        <taxon>Mycosphaerellaceae</taxon>
        <taxon>Cercospora</taxon>
    </lineage>
</organism>
<accession>A0A6A6FKI4</accession>